<evidence type="ECO:0000256" key="1">
    <source>
        <dbReference type="SAM" id="MobiDB-lite"/>
    </source>
</evidence>
<dbReference type="Pfam" id="PF26153">
    <property type="entry name" value="LEA-2L_5"/>
    <property type="match status" value="1"/>
</dbReference>
<evidence type="ECO:0000259" key="5">
    <source>
        <dbReference type="Pfam" id="PF26153"/>
    </source>
</evidence>
<reference evidence="6" key="1">
    <citation type="journal article" date="2020" name="Stud. Mycol.">
        <title>101 Dothideomycetes genomes: a test case for predicting lifestyles and emergence of pathogens.</title>
        <authorList>
            <person name="Haridas S."/>
            <person name="Albert R."/>
            <person name="Binder M."/>
            <person name="Bloem J."/>
            <person name="Labutti K."/>
            <person name="Salamov A."/>
            <person name="Andreopoulos B."/>
            <person name="Baker S."/>
            <person name="Barry K."/>
            <person name="Bills G."/>
            <person name="Bluhm B."/>
            <person name="Cannon C."/>
            <person name="Castanera R."/>
            <person name="Culley D."/>
            <person name="Daum C."/>
            <person name="Ezra D."/>
            <person name="Gonzalez J."/>
            <person name="Henrissat B."/>
            <person name="Kuo A."/>
            <person name="Liang C."/>
            <person name="Lipzen A."/>
            <person name="Lutzoni F."/>
            <person name="Magnuson J."/>
            <person name="Mondo S."/>
            <person name="Nolan M."/>
            <person name="Ohm R."/>
            <person name="Pangilinan J."/>
            <person name="Park H.-J."/>
            <person name="Ramirez L."/>
            <person name="Alfaro M."/>
            <person name="Sun H."/>
            <person name="Tritt A."/>
            <person name="Yoshinaga Y."/>
            <person name="Zwiers L.-H."/>
            <person name="Turgeon B."/>
            <person name="Goodwin S."/>
            <person name="Spatafora J."/>
            <person name="Crous P."/>
            <person name="Grigoriev I."/>
        </authorList>
    </citation>
    <scope>NUCLEOTIDE SEQUENCE</scope>
    <source>
        <strain evidence="6">CBS 379.55</strain>
    </source>
</reference>
<feature type="compositionally biased region" description="Low complexity" evidence="1">
    <location>
        <begin position="7"/>
        <end position="16"/>
    </location>
</feature>
<proteinExistence type="predicted"/>
<dbReference type="EMBL" id="ML986484">
    <property type="protein sequence ID" value="KAF2280612.1"/>
    <property type="molecule type" value="Genomic_DNA"/>
</dbReference>
<dbReference type="Pfam" id="PF26174">
    <property type="entry name" value="LEA-2_1"/>
    <property type="match status" value="1"/>
</dbReference>
<sequence length="853" mass="92805">MQSTAPSSRPGSQRSGRSSRSRRSQPSSRTTEETPLIAREERREHEETDDVDSQAESLKGRGWSLRKRWPSILALLLLCCSVVFVMLGFLATEGIEEYAVQAADFKPTKLSLSSLTKTGVKAHVEGDFRMDASKVKKSSVRNLGRFGTWVAREVESAPADAEVYLPEYGDALIGTARIPGVKVNIRNGHTTHISLDVDLEPGSLNDIRNIAHDWLDGRLAEVHVKGKAYVPLKSGLFRLGTQTLEQAMVFKGADIPTLPAYNITRVNLREARGGNKGMGADVSVSVKNDFPVEITVPAVAVDMLVGGCQPSDQLILVGTAETAELHVEPFIDLNVTVTGRVEELPDELTTQCPNSAKSPLDSLLGSYMQGEDATVYIRCCEFPDPSTPGWAKDLLQDITVPIPFAGRDMGNLIRNFSLSDVHFFLPDTTADPETPESNPQISAVILVDIGLPEEMNFPLAVKHIKADADVYYHKKKFGKLNLRKWQKANSTRIEAHGHEGPSLLVQADIKKAPLEITDGAVFSKIVQDMFLWGETVLLDVKAAVGVEVNTPMGQFAIRDIPAEGVVPVKPIGHGTGDDGGSIFSKLNLRMGNLSILNTSPSSLTLQAHVNFTNPTNYSATVPYVNINVLVNSTVMGQATADHIVVHPGNNTNLVVTAIWDPFTNSGQRGKAIGSELLSQYVSGFNTSFTMQAHEGTIPHQPSLGRLLSKFPVTIPAPRLSGPKQPGDNDPDEKDHFIQDATMHILSSTAIFTLASPFRTTTMYVTHLNATAYYETHPAGKIIYDLPFAIPPGISTSPRLPVDWSLDSLGYEAIKKALGGSLKLNAFAEVGVRIGSWREQIWYKGQGIGAKIRL</sequence>
<dbReference type="Pfam" id="PF26150">
    <property type="entry name" value="LEA-2_4"/>
    <property type="match status" value="1"/>
</dbReference>
<keyword evidence="2" id="KW-0812">Transmembrane</keyword>
<dbReference type="InterPro" id="IPR046368">
    <property type="entry name" value="Tag1"/>
</dbReference>
<dbReference type="AlphaFoldDB" id="A0A6A6JVI8"/>
<dbReference type="Proteomes" id="UP000800097">
    <property type="component" value="Unassembled WGS sequence"/>
</dbReference>
<name>A0A6A6JVI8_WESOR</name>
<evidence type="ECO:0000313" key="7">
    <source>
        <dbReference type="Proteomes" id="UP000800097"/>
    </source>
</evidence>
<dbReference type="Pfam" id="PF22786">
    <property type="entry name" value="Tag1_C"/>
    <property type="match status" value="1"/>
</dbReference>
<feature type="transmembrane region" description="Helical" evidence="2">
    <location>
        <begin position="69"/>
        <end position="91"/>
    </location>
</feature>
<keyword evidence="7" id="KW-1185">Reference proteome</keyword>
<organism evidence="6 7">
    <name type="scientific">Westerdykella ornata</name>
    <dbReference type="NCBI Taxonomy" id="318751"/>
    <lineage>
        <taxon>Eukaryota</taxon>
        <taxon>Fungi</taxon>
        <taxon>Dikarya</taxon>
        <taxon>Ascomycota</taxon>
        <taxon>Pezizomycotina</taxon>
        <taxon>Dothideomycetes</taxon>
        <taxon>Pleosporomycetidae</taxon>
        <taxon>Pleosporales</taxon>
        <taxon>Sporormiaceae</taxon>
        <taxon>Westerdykella</taxon>
    </lineage>
</organism>
<feature type="domain" description="Tag1 C-terminal" evidence="3">
    <location>
        <begin position="455"/>
        <end position="569"/>
    </location>
</feature>
<gene>
    <name evidence="6" type="ORF">EI97DRAFT_490806</name>
</gene>
<dbReference type="OrthoDB" id="5596576at2759"/>
<evidence type="ECO:0000259" key="4">
    <source>
        <dbReference type="Pfam" id="PF26150"/>
    </source>
</evidence>
<feature type="region of interest" description="Disordered" evidence="1">
    <location>
        <begin position="1"/>
        <end position="57"/>
    </location>
</feature>
<dbReference type="PANTHER" id="PTHR35895">
    <property type="entry name" value="CHROMOSOME 16, WHOLE GENOME SHOTGUN SEQUENCE"/>
    <property type="match status" value="1"/>
</dbReference>
<dbReference type="InterPro" id="IPR059065">
    <property type="entry name" value="Ig_Tag1-like_4th"/>
</dbReference>
<feature type="domain" description="Tag1-like fifth Ig-like" evidence="5">
    <location>
        <begin position="730"/>
        <end position="841"/>
    </location>
</feature>
<dbReference type="GeneID" id="54555417"/>
<protein>
    <recommendedName>
        <fullName evidence="8">Pre-rRNA processing protein</fullName>
    </recommendedName>
</protein>
<keyword evidence="2" id="KW-1133">Transmembrane helix</keyword>
<feature type="domain" description="Tag1-like fourth Ig-like" evidence="4">
    <location>
        <begin position="591"/>
        <end position="703"/>
    </location>
</feature>
<keyword evidence="2" id="KW-0472">Membrane</keyword>
<dbReference type="GO" id="GO:0000329">
    <property type="term" value="C:fungal-type vacuole membrane"/>
    <property type="evidence" value="ECO:0007669"/>
    <property type="project" value="InterPro"/>
</dbReference>
<evidence type="ECO:0000313" key="6">
    <source>
        <dbReference type="EMBL" id="KAF2280612.1"/>
    </source>
</evidence>
<evidence type="ECO:0000256" key="2">
    <source>
        <dbReference type="SAM" id="Phobius"/>
    </source>
</evidence>
<dbReference type="RefSeq" id="XP_033658150.1">
    <property type="nucleotide sequence ID" value="XM_033802242.1"/>
</dbReference>
<accession>A0A6A6JVI8</accession>
<dbReference type="PANTHER" id="PTHR35895:SF3">
    <property type="entry name" value="PRE-RRNA PROCESSING PROTEIN"/>
    <property type="match status" value="1"/>
</dbReference>
<dbReference type="InterPro" id="IPR055011">
    <property type="entry name" value="Tag1_C"/>
</dbReference>
<dbReference type="InterPro" id="IPR059066">
    <property type="entry name" value="Ig_Tag1-like_5th"/>
</dbReference>
<evidence type="ECO:0008006" key="8">
    <source>
        <dbReference type="Google" id="ProtNLM"/>
    </source>
</evidence>
<evidence type="ECO:0000259" key="3">
    <source>
        <dbReference type="Pfam" id="PF22786"/>
    </source>
</evidence>